<keyword evidence="5" id="KW-0333">Golgi apparatus</keyword>
<dbReference type="GO" id="GO:0005546">
    <property type="term" value="F:phosphatidylinositol-4,5-bisphosphate binding"/>
    <property type="evidence" value="ECO:0007669"/>
    <property type="project" value="TreeGrafter"/>
</dbReference>
<dbReference type="STRING" id="4615.A0A199VSJ0"/>
<dbReference type="AlphaFoldDB" id="A0A199VSJ0"/>
<evidence type="ECO:0000256" key="7">
    <source>
        <dbReference type="ARBA" id="ARBA00023176"/>
    </source>
</evidence>
<evidence type="ECO:0000256" key="8">
    <source>
        <dbReference type="ARBA" id="ARBA00023329"/>
    </source>
</evidence>
<dbReference type="Gramene" id="Aco019353.1.mrna1">
    <property type="protein sequence ID" value="Aco019353.1.mrna1"/>
    <property type="gene ID" value="Aco019353.1.path1"/>
</dbReference>
<feature type="domain" description="ENTH" evidence="10">
    <location>
        <begin position="26"/>
        <end position="159"/>
    </location>
</feature>
<dbReference type="PANTHER" id="PTHR22951:SF12">
    <property type="entry name" value="OS05G0426100 PROTEIN"/>
    <property type="match status" value="1"/>
</dbReference>
<dbReference type="Proteomes" id="UP000092600">
    <property type="component" value="Unassembled WGS sequence"/>
</dbReference>
<dbReference type="PANTHER" id="PTHR22951">
    <property type="entry name" value="CLATHRIN ASSEMBLY PROTEIN"/>
    <property type="match status" value="1"/>
</dbReference>
<dbReference type="InterPro" id="IPR011417">
    <property type="entry name" value="ANTH_dom"/>
</dbReference>
<reference evidence="11 12" key="1">
    <citation type="journal article" date="2016" name="DNA Res.">
        <title>The draft genome of MD-2 pineapple using hybrid error correction of long reads.</title>
        <authorList>
            <person name="Redwan R.M."/>
            <person name="Saidin A."/>
            <person name="Kumar S.V."/>
        </authorList>
    </citation>
    <scope>NUCLEOTIDE SEQUENCE [LARGE SCALE GENOMIC DNA]</scope>
    <source>
        <strain evidence="12">cv. MD2</strain>
        <tissue evidence="11">Leaf</tissue>
    </source>
</reference>
<dbReference type="InterPro" id="IPR008942">
    <property type="entry name" value="ENTH_VHS"/>
</dbReference>
<feature type="region of interest" description="Disordered" evidence="9">
    <location>
        <begin position="167"/>
        <end position="195"/>
    </location>
</feature>
<feature type="region of interest" description="Disordered" evidence="9">
    <location>
        <begin position="347"/>
        <end position="420"/>
    </location>
</feature>
<dbReference type="InterPro" id="IPR014712">
    <property type="entry name" value="ANTH_dom_sf"/>
</dbReference>
<sequence length="631" mass="69114">MAPSTIRKALGAVKDRTSIGLAKVSSNGSVASELDVAIVKATRHDEFPAEERHVREILSLTCYSRAYVARCVAALSRRLGRTRSWSVALKTLVLVHRLLADGDPAFEQELFFATRRGTRLLNLSDFRDSDAWDFSAFVRTFALYLDQRLDYRMHARRARRTSTALCRGGEEDEAAEENAEEENLEATTTAASRGTPVREMKTDRILVRTQHLQQLLERFLACRPTVLITSAGGAGAAKANRIVAVALYPLVKESFQIYYDLAEAMSALIDRFTDLDVPDCARVHNVFARLAKQLDELGAFYAWCKSAAICRPSEFPDVERITPRKLDLMDEFIRDKSAAAAAQSPTLNLKPLSLEDEEEHENRLPEDDAYADMANIRALPAPEEENRGDDNDINLASTSKAEAKASSTVGEERGKENEREADLLNLEEDVMTGEEHGEKLALALFDGSTTEVAPRWEAFDEHSADWETALVQSASGLSGQKASLGGGLDMTLLDGMYGHAQASAAVAASVGYAGSASSVAIRVPPAQATMLALPAPPTAGGGIGGDPFAASAMVAPPTYVQMSDMQKKQGLLAEEQQMWQQYARDGMQGQMSFARLQQQQQPPMAAALSRPPQNGAYYYHQNNMGGYNRMY</sequence>
<evidence type="ECO:0000259" key="10">
    <source>
        <dbReference type="PROSITE" id="PS50942"/>
    </source>
</evidence>
<dbReference type="GO" id="GO:0006900">
    <property type="term" value="P:vesicle budding from membrane"/>
    <property type="evidence" value="ECO:0007669"/>
    <property type="project" value="TreeGrafter"/>
</dbReference>
<gene>
    <name evidence="11" type="ORF">ACMD2_17894</name>
</gene>
<keyword evidence="8" id="KW-0968">Cytoplasmic vesicle</keyword>
<dbReference type="SUPFAM" id="SSF89009">
    <property type="entry name" value="GAT-like domain"/>
    <property type="match status" value="1"/>
</dbReference>
<evidence type="ECO:0000313" key="12">
    <source>
        <dbReference type="Proteomes" id="UP000092600"/>
    </source>
</evidence>
<proteinExistence type="predicted"/>
<dbReference type="SUPFAM" id="SSF48464">
    <property type="entry name" value="ENTH/VHS domain"/>
    <property type="match status" value="1"/>
</dbReference>
<accession>A0A199VSJ0</accession>
<evidence type="ECO:0000256" key="6">
    <source>
        <dbReference type="ARBA" id="ARBA00023136"/>
    </source>
</evidence>
<dbReference type="GO" id="GO:0072583">
    <property type="term" value="P:clathrin-dependent endocytosis"/>
    <property type="evidence" value="ECO:0007669"/>
    <property type="project" value="InterPro"/>
</dbReference>
<keyword evidence="6" id="KW-0472">Membrane</keyword>
<protein>
    <submittedName>
        <fullName evidence="11">Putative clathrin assembly protein</fullName>
    </submittedName>
</protein>
<dbReference type="SMART" id="SM00273">
    <property type="entry name" value="ENTH"/>
    <property type="match status" value="1"/>
</dbReference>
<dbReference type="InterPro" id="IPR045192">
    <property type="entry name" value="AP180-like"/>
</dbReference>
<keyword evidence="7" id="KW-0168">Coated pit</keyword>
<comment type="subcellular location">
    <subcellularLocation>
        <location evidence="1">Cytoplasmic vesicle</location>
        <location evidence="1">Clathrin-coated vesicle</location>
    </subcellularLocation>
    <subcellularLocation>
        <location evidence="2">Golgi apparatus</location>
    </subcellularLocation>
    <subcellularLocation>
        <location evidence="3">Membrane</location>
        <location evidence="3">Clathrin-coated pit</location>
    </subcellularLocation>
</comment>
<dbReference type="GO" id="GO:0048268">
    <property type="term" value="P:clathrin coat assembly"/>
    <property type="evidence" value="ECO:0007669"/>
    <property type="project" value="InterPro"/>
</dbReference>
<organism evidence="11 12">
    <name type="scientific">Ananas comosus</name>
    <name type="common">Pineapple</name>
    <name type="synonym">Ananas ananas</name>
    <dbReference type="NCBI Taxonomy" id="4615"/>
    <lineage>
        <taxon>Eukaryota</taxon>
        <taxon>Viridiplantae</taxon>
        <taxon>Streptophyta</taxon>
        <taxon>Embryophyta</taxon>
        <taxon>Tracheophyta</taxon>
        <taxon>Spermatophyta</taxon>
        <taxon>Magnoliopsida</taxon>
        <taxon>Liliopsida</taxon>
        <taxon>Poales</taxon>
        <taxon>Bromeliaceae</taxon>
        <taxon>Bromelioideae</taxon>
        <taxon>Ananas</taxon>
    </lineage>
</organism>
<dbReference type="CDD" id="cd16987">
    <property type="entry name" value="ANTH_N_AP180_plant"/>
    <property type="match status" value="1"/>
</dbReference>
<name>A0A199VSJ0_ANACO</name>
<dbReference type="FunFam" id="1.20.58.150:FF:000005">
    <property type="entry name" value="putative clathrin assembly protein At2g25430"/>
    <property type="match status" value="1"/>
</dbReference>
<evidence type="ECO:0000256" key="1">
    <source>
        <dbReference type="ARBA" id="ARBA00004132"/>
    </source>
</evidence>
<dbReference type="GO" id="GO:0030136">
    <property type="term" value="C:clathrin-coated vesicle"/>
    <property type="evidence" value="ECO:0007669"/>
    <property type="project" value="UniProtKB-SubCell"/>
</dbReference>
<dbReference type="Pfam" id="PF07651">
    <property type="entry name" value="ANTH"/>
    <property type="match status" value="1"/>
</dbReference>
<evidence type="ECO:0000256" key="5">
    <source>
        <dbReference type="ARBA" id="ARBA00023034"/>
    </source>
</evidence>
<evidence type="ECO:0000256" key="3">
    <source>
        <dbReference type="ARBA" id="ARBA00004600"/>
    </source>
</evidence>
<evidence type="ECO:0000256" key="9">
    <source>
        <dbReference type="SAM" id="MobiDB-lite"/>
    </source>
</evidence>
<evidence type="ECO:0000313" key="11">
    <source>
        <dbReference type="EMBL" id="OAY79655.1"/>
    </source>
</evidence>
<dbReference type="InterPro" id="IPR013809">
    <property type="entry name" value="ENTH"/>
</dbReference>
<keyword evidence="4" id="KW-0254">Endocytosis</keyword>
<dbReference type="GO" id="GO:0005545">
    <property type="term" value="F:1-phosphatidylinositol binding"/>
    <property type="evidence" value="ECO:0007669"/>
    <property type="project" value="InterPro"/>
</dbReference>
<dbReference type="FunFam" id="1.25.40.90:FF:000019">
    <property type="entry name" value="Clathrin coat assembly protein"/>
    <property type="match status" value="1"/>
</dbReference>
<dbReference type="GO" id="GO:0005905">
    <property type="term" value="C:clathrin-coated pit"/>
    <property type="evidence" value="ECO:0007669"/>
    <property type="project" value="UniProtKB-SubCell"/>
</dbReference>
<dbReference type="Gene3D" id="1.25.40.90">
    <property type="match status" value="1"/>
</dbReference>
<feature type="compositionally biased region" description="Low complexity" evidence="9">
    <location>
        <begin position="396"/>
        <end position="408"/>
    </location>
</feature>
<evidence type="ECO:0000256" key="2">
    <source>
        <dbReference type="ARBA" id="ARBA00004555"/>
    </source>
</evidence>
<feature type="compositionally biased region" description="Acidic residues" evidence="9">
    <location>
        <begin position="170"/>
        <end position="184"/>
    </location>
</feature>
<dbReference type="GO" id="GO:0000149">
    <property type="term" value="F:SNARE binding"/>
    <property type="evidence" value="ECO:0007669"/>
    <property type="project" value="TreeGrafter"/>
</dbReference>
<dbReference type="PROSITE" id="PS50942">
    <property type="entry name" value="ENTH"/>
    <property type="match status" value="1"/>
</dbReference>
<dbReference type="InterPro" id="IPR048050">
    <property type="entry name" value="ANTH_N_plant"/>
</dbReference>
<dbReference type="GO" id="GO:0032050">
    <property type="term" value="F:clathrin heavy chain binding"/>
    <property type="evidence" value="ECO:0007669"/>
    <property type="project" value="TreeGrafter"/>
</dbReference>
<dbReference type="GO" id="GO:0005794">
    <property type="term" value="C:Golgi apparatus"/>
    <property type="evidence" value="ECO:0007669"/>
    <property type="project" value="UniProtKB-SubCell"/>
</dbReference>
<dbReference type="Gene3D" id="1.20.58.150">
    <property type="entry name" value="ANTH domain"/>
    <property type="match status" value="1"/>
</dbReference>
<comment type="caution">
    <text evidence="11">The sequence shown here is derived from an EMBL/GenBank/DDBJ whole genome shotgun (WGS) entry which is preliminary data.</text>
</comment>
<dbReference type="EMBL" id="LSRQ01001038">
    <property type="protein sequence ID" value="OAY79655.1"/>
    <property type="molecule type" value="Genomic_DNA"/>
</dbReference>
<feature type="compositionally biased region" description="Basic and acidic residues" evidence="9">
    <location>
        <begin position="410"/>
        <end position="420"/>
    </location>
</feature>
<evidence type="ECO:0000256" key="4">
    <source>
        <dbReference type="ARBA" id="ARBA00022583"/>
    </source>
</evidence>